<sequence length="179" mass="19188">MVIAVLAVAFMAYGVFSVASEGKVRTAHSASDFSTVCEGDSLSNAADYREPYNIAAFYEGLGIVDTAWLPVEDNEWARSDDYSAINVVACLERKLGSDVKSTTCEGDDGGDTVTIDYYSVEYEIEFREAKTGKVIKSGDTVSGTAGDCPFLASYDKNSRKMYATPDADAVAATLRDFAG</sequence>
<evidence type="ECO:0000313" key="2">
    <source>
        <dbReference type="Proteomes" id="UP000193964"/>
    </source>
</evidence>
<gene>
    <name evidence="1" type="ORF">AWC31_06105</name>
</gene>
<comment type="caution">
    <text evidence="1">The sequence shown here is derived from an EMBL/GenBank/DDBJ whole genome shotgun (WGS) entry which is preliminary data.</text>
</comment>
<dbReference type="EMBL" id="LQQA01000033">
    <property type="protein sequence ID" value="ORX09791.1"/>
    <property type="molecule type" value="Genomic_DNA"/>
</dbReference>
<protein>
    <submittedName>
        <fullName evidence="1">Uncharacterized protein</fullName>
    </submittedName>
</protein>
<proteinExistence type="predicted"/>
<evidence type="ECO:0000313" key="1">
    <source>
        <dbReference type="EMBL" id="ORX09791.1"/>
    </source>
</evidence>
<dbReference type="Proteomes" id="UP000193964">
    <property type="component" value="Unassembled WGS sequence"/>
</dbReference>
<reference evidence="1 2" key="1">
    <citation type="submission" date="2016-01" db="EMBL/GenBank/DDBJ databases">
        <title>The new phylogeny of the genus Mycobacterium.</title>
        <authorList>
            <person name="Tarcisio F."/>
            <person name="Conor M."/>
            <person name="Antonella G."/>
            <person name="Elisabetta G."/>
            <person name="Giulia F.S."/>
            <person name="Sara T."/>
            <person name="Anna F."/>
            <person name="Clotilde B."/>
            <person name="Roberto B."/>
            <person name="Veronica D.S."/>
            <person name="Fabio R."/>
            <person name="Monica P."/>
            <person name="Olivier J."/>
            <person name="Enrico T."/>
            <person name="Nicola S."/>
        </authorList>
    </citation>
    <scope>NUCLEOTIDE SEQUENCE [LARGE SCALE GENOMIC DNA]</scope>
    <source>
        <strain evidence="1 2">ATCC 700010</strain>
    </source>
</reference>
<dbReference type="AlphaFoldDB" id="A0A1X2EU81"/>
<organism evidence="1 2">
    <name type="scientific">Mycolicibacterium wolinskyi</name>
    <dbReference type="NCBI Taxonomy" id="59750"/>
    <lineage>
        <taxon>Bacteria</taxon>
        <taxon>Bacillati</taxon>
        <taxon>Actinomycetota</taxon>
        <taxon>Actinomycetes</taxon>
        <taxon>Mycobacteriales</taxon>
        <taxon>Mycobacteriaceae</taxon>
        <taxon>Mycolicibacterium</taxon>
    </lineage>
</organism>
<accession>A0A1X2EU81</accession>
<name>A0A1X2EU81_9MYCO</name>